<feature type="region of interest" description="Disordered" evidence="2">
    <location>
        <begin position="275"/>
        <end position="295"/>
    </location>
</feature>
<evidence type="ECO:0000256" key="1">
    <source>
        <dbReference type="ARBA" id="ARBA00009108"/>
    </source>
</evidence>
<gene>
    <name evidence="3" type="ORF">GCM10022242_41520</name>
</gene>
<dbReference type="EMBL" id="BAABAH010000025">
    <property type="protein sequence ID" value="GAA3836535.1"/>
    <property type="molecule type" value="Genomic_DNA"/>
</dbReference>
<organism evidence="3 4">
    <name type="scientific">Nocardioides panacisoli</name>
    <dbReference type="NCBI Taxonomy" id="627624"/>
    <lineage>
        <taxon>Bacteria</taxon>
        <taxon>Bacillati</taxon>
        <taxon>Actinomycetota</taxon>
        <taxon>Actinomycetes</taxon>
        <taxon>Propionibacteriales</taxon>
        <taxon>Nocardioidaceae</taxon>
        <taxon>Nocardioides</taxon>
    </lineage>
</organism>
<dbReference type="InterPro" id="IPR010273">
    <property type="entry name" value="DUF881"/>
</dbReference>
<proteinExistence type="inferred from homology"/>
<dbReference type="RefSeq" id="WP_344779012.1">
    <property type="nucleotide sequence ID" value="NZ_BAABAH010000025.1"/>
</dbReference>
<protein>
    <submittedName>
        <fullName evidence="3">DUF881 domain-containing protein</fullName>
    </submittedName>
</protein>
<evidence type="ECO:0000313" key="3">
    <source>
        <dbReference type="EMBL" id="GAA3836535.1"/>
    </source>
</evidence>
<feature type="compositionally biased region" description="Basic and acidic residues" evidence="2">
    <location>
        <begin position="279"/>
        <end position="295"/>
    </location>
</feature>
<comment type="similarity">
    <text evidence="1">Belongs to the UPF0749 family.</text>
</comment>
<sequence>MSEVHHKHTPDAFERVRTPLLTLITQESLDQDYEVVARRAATADAPAGGRRPPRGRAAVVGVVAVFGLLVSIAAVQTSRNADVDDADRAEIIERIDARRDAVADDQQKLSDLRDENTSAESTLVDLGDLLNRTQSQLRGLQAATGFAAVTGPGIKISLDNASYADATSTIRDSDLALLVDALWSAGAEAIAINGQRLTPMTGIRNVSTAIEVNRVGIAAPYTVLAIGDRSTLASGLLDSGSGLAFSTLAEQYGFQFDVDNEDDLRLPAAPADIGRLRSAKTEPDSVNRAEEEGTS</sequence>
<dbReference type="Pfam" id="PF05949">
    <property type="entry name" value="DUF881"/>
    <property type="match status" value="1"/>
</dbReference>
<dbReference type="PANTHER" id="PTHR37313">
    <property type="entry name" value="UPF0749 PROTEIN RV1825"/>
    <property type="match status" value="1"/>
</dbReference>
<reference evidence="4" key="1">
    <citation type="journal article" date="2019" name="Int. J. Syst. Evol. Microbiol.">
        <title>The Global Catalogue of Microorganisms (GCM) 10K type strain sequencing project: providing services to taxonomists for standard genome sequencing and annotation.</title>
        <authorList>
            <consortium name="The Broad Institute Genomics Platform"/>
            <consortium name="The Broad Institute Genome Sequencing Center for Infectious Disease"/>
            <person name="Wu L."/>
            <person name="Ma J."/>
        </authorList>
    </citation>
    <scope>NUCLEOTIDE SEQUENCE [LARGE SCALE GENOMIC DNA]</scope>
    <source>
        <strain evidence="4">JCM 16953</strain>
    </source>
</reference>
<dbReference type="Proteomes" id="UP001501821">
    <property type="component" value="Unassembled WGS sequence"/>
</dbReference>
<dbReference type="Gene3D" id="3.30.70.1880">
    <property type="entry name" value="Protein of unknown function DUF881"/>
    <property type="match status" value="1"/>
</dbReference>
<keyword evidence="4" id="KW-1185">Reference proteome</keyword>
<evidence type="ECO:0000256" key="2">
    <source>
        <dbReference type="SAM" id="MobiDB-lite"/>
    </source>
</evidence>
<comment type="caution">
    <text evidence="3">The sequence shown here is derived from an EMBL/GenBank/DDBJ whole genome shotgun (WGS) entry which is preliminary data.</text>
</comment>
<evidence type="ECO:0000313" key="4">
    <source>
        <dbReference type="Proteomes" id="UP001501821"/>
    </source>
</evidence>
<name>A0ABP7J8D3_9ACTN</name>
<dbReference type="PANTHER" id="PTHR37313:SF1">
    <property type="entry name" value="UPF0749 PROTEIN RV1823"/>
    <property type="match status" value="1"/>
</dbReference>
<accession>A0ABP7J8D3</accession>